<dbReference type="Proteomes" id="UP000256964">
    <property type="component" value="Unassembled WGS sequence"/>
</dbReference>
<dbReference type="Gene3D" id="1.10.510.10">
    <property type="entry name" value="Transferase(Phosphotransferase) domain 1"/>
    <property type="match status" value="1"/>
</dbReference>
<feature type="region of interest" description="Disordered" evidence="1">
    <location>
        <begin position="696"/>
        <end position="808"/>
    </location>
</feature>
<feature type="compositionally biased region" description="Polar residues" evidence="1">
    <location>
        <begin position="717"/>
        <end position="728"/>
    </location>
</feature>
<dbReference type="AlphaFoldDB" id="A0A371CQU0"/>
<dbReference type="SUPFAM" id="SSF56112">
    <property type="entry name" value="Protein kinase-like (PK-like)"/>
    <property type="match status" value="1"/>
</dbReference>
<gene>
    <name evidence="3" type="ORF">OH76DRAFT_1391659</name>
</gene>
<dbReference type="InterPro" id="IPR000719">
    <property type="entry name" value="Prot_kinase_dom"/>
</dbReference>
<feature type="compositionally biased region" description="Basic and acidic residues" evidence="1">
    <location>
        <begin position="767"/>
        <end position="779"/>
    </location>
</feature>
<evidence type="ECO:0000313" key="4">
    <source>
        <dbReference type="Proteomes" id="UP000256964"/>
    </source>
</evidence>
<feature type="region of interest" description="Disordered" evidence="1">
    <location>
        <begin position="184"/>
        <end position="204"/>
    </location>
</feature>
<evidence type="ECO:0000259" key="2">
    <source>
        <dbReference type="PROSITE" id="PS50011"/>
    </source>
</evidence>
<dbReference type="PANTHER" id="PTHR38248:SF2">
    <property type="entry name" value="FUNK1 11"/>
    <property type="match status" value="1"/>
</dbReference>
<protein>
    <recommendedName>
        <fullName evidence="2">Protein kinase domain-containing protein</fullName>
    </recommendedName>
</protein>
<feature type="domain" description="Protein kinase" evidence="2">
    <location>
        <begin position="275"/>
        <end position="679"/>
    </location>
</feature>
<evidence type="ECO:0000256" key="1">
    <source>
        <dbReference type="SAM" id="MobiDB-lite"/>
    </source>
</evidence>
<evidence type="ECO:0000313" key="3">
    <source>
        <dbReference type="EMBL" id="RDX42651.1"/>
    </source>
</evidence>
<dbReference type="EMBL" id="KZ857480">
    <property type="protein sequence ID" value="RDX42651.1"/>
    <property type="molecule type" value="Genomic_DNA"/>
</dbReference>
<accession>A0A371CQU0</accession>
<dbReference type="InterPro" id="IPR011009">
    <property type="entry name" value="Kinase-like_dom_sf"/>
</dbReference>
<dbReference type="PANTHER" id="PTHR38248">
    <property type="entry name" value="FUNK1 6"/>
    <property type="match status" value="1"/>
</dbReference>
<dbReference type="GO" id="GO:0004672">
    <property type="term" value="F:protein kinase activity"/>
    <property type="evidence" value="ECO:0007669"/>
    <property type="project" value="InterPro"/>
</dbReference>
<dbReference type="PROSITE" id="PS50011">
    <property type="entry name" value="PROTEIN_KINASE_DOM"/>
    <property type="match status" value="1"/>
</dbReference>
<name>A0A371CQU0_9APHY</name>
<feature type="region of interest" description="Disordered" evidence="1">
    <location>
        <begin position="24"/>
        <end position="46"/>
    </location>
</feature>
<feature type="compositionally biased region" description="Basic and acidic residues" evidence="1">
    <location>
        <begin position="696"/>
        <end position="705"/>
    </location>
</feature>
<proteinExistence type="predicted"/>
<sequence length="808" mass="91461">MSHESSASSKSCAAYDVPMALNDALSETRGMEPERAKHRNRRRVQEYKRRTVGPMPVQSFFRQFMRFPDSDGSRPTMRSWKGAFRAVPPNASTPAEIYEPLIAALNNQTKHRSRCPGFIFRSTSARTISPRKLAHMKPHICCYKTSIVDTVENSPPTSRCDFGYAEMFIEVKSHPRHDFFVDPSQNATSKERSSHEFLSSSSDEEFTKRRDRALGQHIAYVTEIMARQHRSFLFSISMSGSHARLLRWDRAGCIVSESFDIRERPDLLCEFLWRFSHVNDVGRGHDGTVEAATEEEEEQFRAAISNHVQYQLGLQDDDPYLSVALSEHYLPGRVTVIPVLLQDAISTPANIHRIIVSRPVVSPLHLSGRGTRGFWGVDGRSGGVVFLKDTWRAYSELEYEGVTLQRMNGLGVRNIPSLVTHGDVPDCIPADEHQIPLNEFQVSVTDEYCSDEWACKVSGKHVAVTKYWHYRVVLGTVGYGLKQLKGTEELLHATYDAFHAMRDAFSKDSRLHRDISLGNIILVREPGRATRTGYLVDWEASCQVDESGKSLEVGRAGTWLFMSYNMLSLPGVDAPQKLQDDMESLLYVVLYCSYLWLPHNLSKEELADTIKVMFEWADWYIDCHEGGKGKVMNMRYRMYTKRVEFPPAMKEWLNTVLDMLEPVVDDKVSARDLWDNPDILDTFWGEFLRTHSLGKSDRTVHDHPHATGVHRGGPPYSSRNYTYYSTEAISLGKRSPDTRNVSPPPAKARRTCSSSLASGPPAPVPSRRSERLQRQRDKTSGPASDKLSANAAHVGARRPRTARVASKK</sequence>
<organism evidence="3 4">
    <name type="scientific">Lentinus brumalis</name>
    <dbReference type="NCBI Taxonomy" id="2498619"/>
    <lineage>
        <taxon>Eukaryota</taxon>
        <taxon>Fungi</taxon>
        <taxon>Dikarya</taxon>
        <taxon>Basidiomycota</taxon>
        <taxon>Agaricomycotina</taxon>
        <taxon>Agaricomycetes</taxon>
        <taxon>Polyporales</taxon>
        <taxon>Polyporaceae</taxon>
        <taxon>Lentinus</taxon>
    </lineage>
</organism>
<dbReference type="GO" id="GO:0005524">
    <property type="term" value="F:ATP binding"/>
    <property type="evidence" value="ECO:0007669"/>
    <property type="project" value="InterPro"/>
</dbReference>
<dbReference type="OrthoDB" id="3265188at2759"/>
<reference evidence="3 4" key="1">
    <citation type="journal article" date="2018" name="Biotechnol. Biofuels">
        <title>Integrative visual omics of the white-rot fungus Polyporus brumalis exposes the biotechnological potential of its oxidative enzymes for delignifying raw plant biomass.</title>
        <authorList>
            <person name="Miyauchi S."/>
            <person name="Rancon A."/>
            <person name="Drula E."/>
            <person name="Hage H."/>
            <person name="Chaduli D."/>
            <person name="Favel A."/>
            <person name="Grisel S."/>
            <person name="Henrissat B."/>
            <person name="Herpoel-Gimbert I."/>
            <person name="Ruiz-Duenas F.J."/>
            <person name="Chevret D."/>
            <person name="Hainaut M."/>
            <person name="Lin J."/>
            <person name="Wang M."/>
            <person name="Pangilinan J."/>
            <person name="Lipzen A."/>
            <person name="Lesage-Meessen L."/>
            <person name="Navarro D."/>
            <person name="Riley R."/>
            <person name="Grigoriev I.V."/>
            <person name="Zhou S."/>
            <person name="Raouche S."/>
            <person name="Rosso M.N."/>
        </authorList>
    </citation>
    <scope>NUCLEOTIDE SEQUENCE [LARGE SCALE GENOMIC DNA]</scope>
    <source>
        <strain evidence="3 4">BRFM 1820</strain>
    </source>
</reference>
<feature type="compositionally biased region" description="Basic residues" evidence="1">
    <location>
        <begin position="795"/>
        <end position="808"/>
    </location>
</feature>
<keyword evidence="4" id="KW-1185">Reference proteome</keyword>
<dbReference type="InterPro" id="IPR040976">
    <property type="entry name" value="Pkinase_fungal"/>
</dbReference>
<dbReference type="Pfam" id="PF17667">
    <property type="entry name" value="Pkinase_fungal"/>
    <property type="match status" value="1"/>
</dbReference>